<accession>A0AAV4TY70</accession>
<gene>
    <name evidence="1" type="ORF">CEXT_605311</name>
</gene>
<dbReference type="EMBL" id="BPLR01011957">
    <property type="protein sequence ID" value="GIY50257.1"/>
    <property type="molecule type" value="Genomic_DNA"/>
</dbReference>
<organism evidence="1 2">
    <name type="scientific">Caerostris extrusa</name>
    <name type="common">Bark spider</name>
    <name type="synonym">Caerostris bankana</name>
    <dbReference type="NCBI Taxonomy" id="172846"/>
    <lineage>
        <taxon>Eukaryota</taxon>
        <taxon>Metazoa</taxon>
        <taxon>Ecdysozoa</taxon>
        <taxon>Arthropoda</taxon>
        <taxon>Chelicerata</taxon>
        <taxon>Arachnida</taxon>
        <taxon>Araneae</taxon>
        <taxon>Araneomorphae</taxon>
        <taxon>Entelegynae</taxon>
        <taxon>Araneoidea</taxon>
        <taxon>Araneidae</taxon>
        <taxon>Caerostris</taxon>
    </lineage>
</organism>
<name>A0AAV4TY70_CAEEX</name>
<evidence type="ECO:0000313" key="2">
    <source>
        <dbReference type="Proteomes" id="UP001054945"/>
    </source>
</evidence>
<proteinExistence type="predicted"/>
<dbReference type="Proteomes" id="UP001054945">
    <property type="component" value="Unassembled WGS sequence"/>
</dbReference>
<keyword evidence="2" id="KW-1185">Reference proteome</keyword>
<reference evidence="1 2" key="1">
    <citation type="submission" date="2021-06" db="EMBL/GenBank/DDBJ databases">
        <title>Caerostris extrusa draft genome.</title>
        <authorList>
            <person name="Kono N."/>
            <person name="Arakawa K."/>
        </authorList>
    </citation>
    <scope>NUCLEOTIDE SEQUENCE [LARGE SCALE GENOMIC DNA]</scope>
</reference>
<comment type="caution">
    <text evidence="1">The sequence shown here is derived from an EMBL/GenBank/DDBJ whole genome shotgun (WGS) entry which is preliminary data.</text>
</comment>
<dbReference type="AlphaFoldDB" id="A0AAV4TY70"/>
<protein>
    <submittedName>
        <fullName evidence="1">Uncharacterized protein</fullName>
    </submittedName>
</protein>
<evidence type="ECO:0000313" key="1">
    <source>
        <dbReference type="EMBL" id="GIY50257.1"/>
    </source>
</evidence>
<sequence length="75" mass="8338">MVLQRRPNLDQGRGCSGCGLTTCLDLQGIQCHAVSREWVRFLAQKCSIKEGQVRSSGRPGMFDRLFFHVGSGPTR</sequence>